<organism evidence="2 3">
    <name type="scientific">Petrolisthes cinctipes</name>
    <name type="common">Flat porcelain crab</name>
    <dbReference type="NCBI Taxonomy" id="88211"/>
    <lineage>
        <taxon>Eukaryota</taxon>
        <taxon>Metazoa</taxon>
        <taxon>Ecdysozoa</taxon>
        <taxon>Arthropoda</taxon>
        <taxon>Crustacea</taxon>
        <taxon>Multicrustacea</taxon>
        <taxon>Malacostraca</taxon>
        <taxon>Eumalacostraca</taxon>
        <taxon>Eucarida</taxon>
        <taxon>Decapoda</taxon>
        <taxon>Pleocyemata</taxon>
        <taxon>Anomura</taxon>
        <taxon>Galatheoidea</taxon>
        <taxon>Porcellanidae</taxon>
        <taxon>Petrolisthes</taxon>
    </lineage>
</organism>
<evidence type="ECO:0000256" key="1">
    <source>
        <dbReference type="SAM" id="MobiDB-lite"/>
    </source>
</evidence>
<reference evidence="2" key="1">
    <citation type="submission" date="2023-10" db="EMBL/GenBank/DDBJ databases">
        <title>Genome assemblies of two species of porcelain crab, Petrolisthes cinctipes and Petrolisthes manimaculis (Anomura: Porcellanidae).</title>
        <authorList>
            <person name="Angst P."/>
        </authorList>
    </citation>
    <scope>NUCLEOTIDE SEQUENCE</scope>
    <source>
        <strain evidence="2">PB745_01</strain>
        <tissue evidence="2">Gill</tissue>
    </source>
</reference>
<evidence type="ECO:0000313" key="2">
    <source>
        <dbReference type="EMBL" id="KAK3884424.1"/>
    </source>
</evidence>
<proteinExistence type="predicted"/>
<sequence length="237" mass="25713">MPEPDPALDWAAEHFGTPEEIKAQTLVSQRLVDTLSSPVFRPAQAPLSPLLAIRDVQAPTKAIQALRKPAFAFHRPMWMMMPPLFVHSMHLRTPSSPLFQDPTHVPVAAPSFVPFASRHTAQIPIIPHLPIFHFPIAAVPHSALPPSHTRPSSNTPVTTTMTTTTTMAPSTFTCDTSPPRSPPPCPYEAPLTKAPRLLRASCSLPNPSSPGVEFTNAKAHPSLRNTKPPKDSPVIAV</sequence>
<accession>A0AAE1KTJ5</accession>
<dbReference type="EMBL" id="JAWQEG010000885">
    <property type="protein sequence ID" value="KAK3884424.1"/>
    <property type="molecule type" value="Genomic_DNA"/>
</dbReference>
<feature type="region of interest" description="Disordered" evidence="1">
    <location>
        <begin position="167"/>
        <end position="237"/>
    </location>
</feature>
<dbReference type="Proteomes" id="UP001286313">
    <property type="component" value="Unassembled WGS sequence"/>
</dbReference>
<name>A0AAE1KTJ5_PETCI</name>
<keyword evidence="3" id="KW-1185">Reference proteome</keyword>
<comment type="caution">
    <text evidence="2">The sequence shown here is derived from an EMBL/GenBank/DDBJ whole genome shotgun (WGS) entry which is preliminary data.</text>
</comment>
<gene>
    <name evidence="2" type="ORF">Pcinc_011327</name>
</gene>
<protein>
    <submittedName>
        <fullName evidence="2">Uncharacterized protein</fullName>
    </submittedName>
</protein>
<dbReference type="AlphaFoldDB" id="A0AAE1KTJ5"/>
<evidence type="ECO:0000313" key="3">
    <source>
        <dbReference type="Proteomes" id="UP001286313"/>
    </source>
</evidence>